<dbReference type="PANTHER" id="PTHR13112">
    <property type="entry name" value="UPF3 REGULATOR OF NONSENSE TRANSCRIPTS-LIKE PROTEIN"/>
    <property type="match status" value="1"/>
</dbReference>
<reference evidence="7 8" key="1">
    <citation type="journal article" date="2019" name="Nat. Ecol. Evol.">
        <title>Megaphylogeny resolves global patterns of mushroom evolution.</title>
        <authorList>
            <person name="Varga T."/>
            <person name="Krizsan K."/>
            <person name="Foldi C."/>
            <person name="Dima B."/>
            <person name="Sanchez-Garcia M."/>
            <person name="Sanchez-Ramirez S."/>
            <person name="Szollosi G.J."/>
            <person name="Szarkandi J.G."/>
            <person name="Papp V."/>
            <person name="Albert L."/>
            <person name="Andreopoulos W."/>
            <person name="Angelini C."/>
            <person name="Antonin V."/>
            <person name="Barry K.W."/>
            <person name="Bougher N.L."/>
            <person name="Buchanan P."/>
            <person name="Buyck B."/>
            <person name="Bense V."/>
            <person name="Catcheside P."/>
            <person name="Chovatia M."/>
            <person name="Cooper J."/>
            <person name="Damon W."/>
            <person name="Desjardin D."/>
            <person name="Finy P."/>
            <person name="Geml J."/>
            <person name="Haridas S."/>
            <person name="Hughes K."/>
            <person name="Justo A."/>
            <person name="Karasinski D."/>
            <person name="Kautmanova I."/>
            <person name="Kiss B."/>
            <person name="Kocsube S."/>
            <person name="Kotiranta H."/>
            <person name="LaButti K.M."/>
            <person name="Lechner B.E."/>
            <person name="Liimatainen K."/>
            <person name="Lipzen A."/>
            <person name="Lukacs Z."/>
            <person name="Mihaltcheva S."/>
            <person name="Morgado L.N."/>
            <person name="Niskanen T."/>
            <person name="Noordeloos M.E."/>
            <person name="Ohm R.A."/>
            <person name="Ortiz-Santana B."/>
            <person name="Ovrebo C."/>
            <person name="Racz N."/>
            <person name="Riley R."/>
            <person name="Savchenko A."/>
            <person name="Shiryaev A."/>
            <person name="Soop K."/>
            <person name="Spirin V."/>
            <person name="Szebenyi C."/>
            <person name="Tomsovsky M."/>
            <person name="Tulloss R.E."/>
            <person name="Uehling J."/>
            <person name="Grigoriev I.V."/>
            <person name="Vagvolgyi C."/>
            <person name="Papp T."/>
            <person name="Martin F.M."/>
            <person name="Miettinen O."/>
            <person name="Hibbett D.S."/>
            <person name="Nagy L.G."/>
        </authorList>
    </citation>
    <scope>NUCLEOTIDE SEQUENCE [LARGE SCALE GENOMIC DNA]</scope>
    <source>
        <strain evidence="7 8">CBS 309.79</strain>
    </source>
</reference>
<sequence length="466" mass="48503">MTRHKPNDPERRASAVSSSGNAERLKIIVRRLPSTLPEEVFWQSVQAWVTEETVTWKSFVQGKVRKRANQENVPSRAYMQFKDEEQLRSFSREYDGHIFRDKAGNEFVVLVEFALYQKVPPERKKPDARSGTIEKDEDFQSFIQSLGDDSAAEPVSMEALLESIQRAPQPKTTPLLEALIAEKIAGKESREAAARAAKEKGADKVPGNITLLTSQKKGDDGKKKGPAAKQVPAQAQQVEKALPPMSKKSAKKLAAAQKHQATKGQLQGQGHPQPQMTVQTPALKNTPTAIKAKPKPAPTPATEAASAASTSASAGPSSTPAAGGPVPPAPRRGRPVLGAGMRGFEAALTGAGVSAKERKAKRDAEREASGAAPAGPASRPAGSGPTKETSVTPAGPVSPKKDRKKDTAAPALAPQSDVTDSGAGAAGRVARGGRGGGGGRGRGRGGAGRGGGAPAAAQARGGAPPT</sequence>
<feature type="compositionally biased region" description="Polar residues" evidence="5">
    <location>
        <begin position="276"/>
        <end position="285"/>
    </location>
</feature>
<dbReference type="Pfam" id="PF03467">
    <property type="entry name" value="Smg4_UPF3"/>
    <property type="match status" value="1"/>
</dbReference>
<keyword evidence="4" id="KW-0539">Nucleus</keyword>
<dbReference type="InterPro" id="IPR039722">
    <property type="entry name" value="Upf3"/>
</dbReference>
<dbReference type="GO" id="GO:0003729">
    <property type="term" value="F:mRNA binding"/>
    <property type="evidence" value="ECO:0007669"/>
    <property type="project" value="TreeGrafter"/>
</dbReference>
<evidence type="ECO:0000259" key="6">
    <source>
        <dbReference type="Pfam" id="PF03467"/>
    </source>
</evidence>
<dbReference type="Gene3D" id="3.30.70.330">
    <property type="match status" value="1"/>
</dbReference>
<evidence type="ECO:0000313" key="7">
    <source>
        <dbReference type="EMBL" id="TFL03933.1"/>
    </source>
</evidence>
<feature type="region of interest" description="Disordered" evidence="5">
    <location>
        <begin position="191"/>
        <end position="466"/>
    </location>
</feature>
<dbReference type="STRING" id="1884261.A0A5C3QPM7"/>
<name>A0A5C3QPM7_9AGAR</name>
<dbReference type="GO" id="GO:0005737">
    <property type="term" value="C:cytoplasm"/>
    <property type="evidence" value="ECO:0007669"/>
    <property type="project" value="TreeGrafter"/>
</dbReference>
<dbReference type="AlphaFoldDB" id="A0A5C3QPM7"/>
<feature type="compositionally biased region" description="Gly residues" evidence="5">
    <location>
        <begin position="430"/>
        <end position="453"/>
    </location>
</feature>
<evidence type="ECO:0000256" key="1">
    <source>
        <dbReference type="ARBA" id="ARBA00004123"/>
    </source>
</evidence>
<proteinExistence type="inferred from homology"/>
<evidence type="ECO:0000256" key="4">
    <source>
        <dbReference type="ARBA" id="ARBA00023242"/>
    </source>
</evidence>
<dbReference type="OrthoDB" id="18087at2759"/>
<comment type="similarity">
    <text evidence="2">Belongs to the RENT3 family.</text>
</comment>
<dbReference type="InterPro" id="IPR005120">
    <property type="entry name" value="UPF3_dom"/>
</dbReference>
<accession>A0A5C3QPM7</accession>
<evidence type="ECO:0000256" key="5">
    <source>
        <dbReference type="SAM" id="MobiDB-lite"/>
    </source>
</evidence>
<dbReference type="Proteomes" id="UP000305067">
    <property type="component" value="Unassembled WGS sequence"/>
</dbReference>
<feature type="compositionally biased region" description="Basic and acidic residues" evidence="5">
    <location>
        <begin position="191"/>
        <end position="203"/>
    </location>
</feature>
<protein>
    <submittedName>
        <fullName evidence="7">Smg-4/UPF3 family-domain-containing protein</fullName>
    </submittedName>
</protein>
<keyword evidence="8" id="KW-1185">Reference proteome</keyword>
<feature type="compositionally biased region" description="Low complexity" evidence="5">
    <location>
        <begin position="227"/>
        <end position="275"/>
    </location>
</feature>
<keyword evidence="3" id="KW-0866">Nonsense-mediated mRNA decay</keyword>
<dbReference type="GO" id="GO:0005730">
    <property type="term" value="C:nucleolus"/>
    <property type="evidence" value="ECO:0007669"/>
    <property type="project" value="TreeGrafter"/>
</dbReference>
<dbReference type="InterPro" id="IPR012677">
    <property type="entry name" value="Nucleotide-bd_a/b_plait_sf"/>
</dbReference>
<feature type="region of interest" description="Disordered" evidence="5">
    <location>
        <begin position="1"/>
        <end position="20"/>
    </location>
</feature>
<evidence type="ECO:0000313" key="8">
    <source>
        <dbReference type="Proteomes" id="UP000305067"/>
    </source>
</evidence>
<gene>
    <name evidence="7" type="ORF">BDV98DRAFT_590804</name>
</gene>
<dbReference type="GO" id="GO:0045727">
    <property type="term" value="P:positive regulation of translation"/>
    <property type="evidence" value="ECO:0007669"/>
    <property type="project" value="TreeGrafter"/>
</dbReference>
<feature type="compositionally biased region" description="Low complexity" evidence="5">
    <location>
        <begin position="454"/>
        <end position="466"/>
    </location>
</feature>
<evidence type="ECO:0000256" key="2">
    <source>
        <dbReference type="ARBA" id="ARBA00005991"/>
    </source>
</evidence>
<dbReference type="PANTHER" id="PTHR13112:SF0">
    <property type="entry name" value="FI21285P1"/>
    <property type="match status" value="1"/>
</dbReference>
<dbReference type="CDD" id="cd12455">
    <property type="entry name" value="RRM_like_Smg4_UPF3"/>
    <property type="match status" value="1"/>
</dbReference>
<feature type="domain" description="UPF3" evidence="6">
    <location>
        <begin position="23"/>
        <end position="183"/>
    </location>
</feature>
<evidence type="ECO:0000256" key="3">
    <source>
        <dbReference type="ARBA" id="ARBA00023161"/>
    </source>
</evidence>
<comment type="subcellular location">
    <subcellularLocation>
        <location evidence="1">Nucleus</location>
    </subcellularLocation>
</comment>
<dbReference type="EMBL" id="ML178819">
    <property type="protein sequence ID" value="TFL03933.1"/>
    <property type="molecule type" value="Genomic_DNA"/>
</dbReference>
<feature type="compositionally biased region" description="Basic and acidic residues" evidence="5">
    <location>
        <begin position="1"/>
        <end position="13"/>
    </location>
</feature>
<feature type="compositionally biased region" description="Low complexity" evidence="5">
    <location>
        <begin position="300"/>
        <end position="324"/>
    </location>
</feature>
<dbReference type="SUPFAM" id="SSF54928">
    <property type="entry name" value="RNA-binding domain, RBD"/>
    <property type="match status" value="1"/>
</dbReference>
<feature type="compositionally biased region" description="Basic and acidic residues" evidence="5">
    <location>
        <begin position="355"/>
        <end position="368"/>
    </location>
</feature>
<dbReference type="GO" id="GO:0000184">
    <property type="term" value="P:nuclear-transcribed mRNA catabolic process, nonsense-mediated decay"/>
    <property type="evidence" value="ECO:0007669"/>
    <property type="project" value="UniProtKB-KW"/>
</dbReference>
<organism evidence="7 8">
    <name type="scientific">Pterulicium gracile</name>
    <dbReference type="NCBI Taxonomy" id="1884261"/>
    <lineage>
        <taxon>Eukaryota</taxon>
        <taxon>Fungi</taxon>
        <taxon>Dikarya</taxon>
        <taxon>Basidiomycota</taxon>
        <taxon>Agaricomycotina</taxon>
        <taxon>Agaricomycetes</taxon>
        <taxon>Agaricomycetidae</taxon>
        <taxon>Agaricales</taxon>
        <taxon>Pleurotineae</taxon>
        <taxon>Pterulaceae</taxon>
        <taxon>Pterulicium</taxon>
    </lineage>
</organism>
<feature type="compositionally biased region" description="Low complexity" evidence="5">
    <location>
        <begin position="369"/>
        <end position="385"/>
    </location>
</feature>
<dbReference type="InterPro" id="IPR035979">
    <property type="entry name" value="RBD_domain_sf"/>
</dbReference>